<dbReference type="GO" id="GO:0000155">
    <property type="term" value="F:phosphorelay sensor kinase activity"/>
    <property type="evidence" value="ECO:0007669"/>
    <property type="project" value="InterPro"/>
</dbReference>
<reference evidence="3 4" key="1">
    <citation type="submission" date="2015-05" db="EMBL/GenBank/DDBJ databases">
        <authorList>
            <person name="Tang B."/>
            <person name="Yu Y."/>
        </authorList>
    </citation>
    <scope>NUCLEOTIDE SEQUENCE [LARGE SCALE GENOMIC DNA]</scope>
    <source>
        <strain evidence="3 4">DSM 7029</strain>
    </source>
</reference>
<keyword evidence="1" id="KW-1133">Transmembrane helix</keyword>
<dbReference type="InterPro" id="IPR010559">
    <property type="entry name" value="Sig_transdc_His_kin_internal"/>
</dbReference>
<feature type="transmembrane region" description="Helical" evidence="1">
    <location>
        <begin position="28"/>
        <end position="46"/>
    </location>
</feature>
<dbReference type="InterPro" id="IPR003594">
    <property type="entry name" value="HATPase_dom"/>
</dbReference>
<dbReference type="SUPFAM" id="SSF55874">
    <property type="entry name" value="ATPase domain of HSP90 chaperone/DNA topoisomerase II/histidine kinase"/>
    <property type="match status" value="1"/>
</dbReference>
<evidence type="ECO:0000256" key="1">
    <source>
        <dbReference type="SAM" id="Phobius"/>
    </source>
</evidence>
<organism evidence="3 4">
    <name type="scientific">Caldimonas brevitalea</name>
    <dbReference type="NCBI Taxonomy" id="413882"/>
    <lineage>
        <taxon>Bacteria</taxon>
        <taxon>Pseudomonadati</taxon>
        <taxon>Pseudomonadota</taxon>
        <taxon>Betaproteobacteria</taxon>
        <taxon>Burkholderiales</taxon>
        <taxon>Sphaerotilaceae</taxon>
        <taxon>Caldimonas</taxon>
    </lineage>
</organism>
<dbReference type="Proteomes" id="UP000035352">
    <property type="component" value="Chromosome"/>
</dbReference>
<dbReference type="Pfam" id="PF02518">
    <property type="entry name" value="HATPase_c"/>
    <property type="match status" value="1"/>
</dbReference>
<dbReference type="GO" id="GO:0016020">
    <property type="term" value="C:membrane"/>
    <property type="evidence" value="ECO:0007669"/>
    <property type="project" value="InterPro"/>
</dbReference>
<keyword evidence="1" id="KW-0812">Transmembrane</keyword>
<accession>A0A0G3BJS3</accession>
<dbReference type="SMART" id="SM00387">
    <property type="entry name" value="HATPase_c"/>
    <property type="match status" value="1"/>
</dbReference>
<gene>
    <name evidence="3" type="ORF">AAW51_1552</name>
</gene>
<feature type="transmembrane region" description="Helical" evidence="1">
    <location>
        <begin position="133"/>
        <end position="155"/>
    </location>
</feature>
<keyword evidence="3" id="KW-0808">Transferase</keyword>
<evidence type="ECO:0000313" key="4">
    <source>
        <dbReference type="Proteomes" id="UP000035352"/>
    </source>
</evidence>
<feature type="domain" description="Histidine kinase/HSP90-like ATPase" evidence="2">
    <location>
        <begin position="271"/>
        <end position="371"/>
    </location>
</feature>
<dbReference type="Gene3D" id="3.30.565.10">
    <property type="entry name" value="Histidine kinase-like ATPase, C-terminal domain"/>
    <property type="match status" value="1"/>
</dbReference>
<sequence length="381" mass="40607">MSDPIGRPTAAVMSPLAGPQWRPLLRRGAVNAVMCIAVGLAVYAAQRQHLGVSIAYSLCIGVPCWLFIDVSRILVARRLHAADPGSTPARYGWPGWRWMAVCVVGGVALAYPLGVQLARALTGHPVQPSSGSLPAYVSLLGLSLAVAVGASYFFYSANRVSSADAEAQAARRLATEHQLRLLQAQLEPHMLFNTLANLRALIALDPPAAQAMLDRLIAFLRASLSASRTEWHSLAAEFARLDDYLQLMQVRMGPRLQAHFELPADLAAEPVPPLLLQPLVENAIQHGLEPAVDGGRLEVSAARDDGGLKLVVRDTGVGLQSAPAGRHHTGFGLEQVRQRLAAVYGGRASLRLAAAGPGPGTVAEIHLPHTVRDGTADRPDR</sequence>
<keyword evidence="3" id="KW-0418">Kinase</keyword>
<proteinExistence type="predicted"/>
<name>A0A0G3BJS3_9BURK</name>
<dbReference type="AlphaFoldDB" id="A0A0G3BJS3"/>
<dbReference type="EMBL" id="CP011371">
    <property type="protein sequence ID" value="AKJ28243.1"/>
    <property type="molecule type" value="Genomic_DNA"/>
</dbReference>
<dbReference type="STRING" id="413882.AAW51_1552"/>
<dbReference type="PANTHER" id="PTHR34220:SF9">
    <property type="entry name" value="SIGNAL TRANSDUCTION HISTIDINE KINASE INTERNAL REGION DOMAIN-CONTAINING PROTEIN"/>
    <property type="match status" value="1"/>
</dbReference>
<dbReference type="KEGG" id="pbh:AAW51_1552"/>
<dbReference type="RefSeq" id="WP_238947791.1">
    <property type="nucleotide sequence ID" value="NZ_CP011371.1"/>
</dbReference>
<protein>
    <submittedName>
        <fullName evidence="3">Autolysin sensor kinase</fullName>
    </submittedName>
</protein>
<keyword evidence="4" id="KW-1185">Reference proteome</keyword>
<evidence type="ECO:0000259" key="2">
    <source>
        <dbReference type="SMART" id="SM00387"/>
    </source>
</evidence>
<evidence type="ECO:0000313" key="3">
    <source>
        <dbReference type="EMBL" id="AKJ28243.1"/>
    </source>
</evidence>
<dbReference type="PATRIC" id="fig|413882.6.peg.1628"/>
<dbReference type="PANTHER" id="PTHR34220">
    <property type="entry name" value="SENSOR HISTIDINE KINASE YPDA"/>
    <property type="match status" value="1"/>
</dbReference>
<feature type="transmembrane region" description="Helical" evidence="1">
    <location>
        <begin position="96"/>
        <end position="113"/>
    </location>
</feature>
<keyword evidence="1" id="KW-0472">Membrane</keyword>
<dbReference type="InterPro" id="IPR050640">
    <property type="entry name" value="Bact_2-comp_sensor_kinase"/>
</dbReference>
<feature type="transmembrane region" description="Helical" evidence="1">
    <location>
        <begin position="52"/>
        <end position="75"/>
    </location>
</feature>
<dbReference type="Pfam" id="PF06580">
    <property type="entry name" value="His_kinase"/>
    <property type="match status" value="1"/>
</dbReference>
<dbReference type="InterPro" id="IPR036890">
    <property type="entry name" value="HATPase_C_sf"/>
</dbReference>